<evidence type="ECO:0000256" key="5">
    <source>
        <dbReference type="ARBA" id="ARBA00038039"/>
    </source>
</evidence>
<dbReference type="OrthoDB" id="8048523at2759"/>
<feature type="transmembrane region" description="Helical" evidence="7">
    <location>
        <begin position="84"/>
        <end position="107"/>
    </location>
</feature>
<keyword evidence="4 7" id="KW-0472">Membrane</keyword>
<name>A0A871R9A6_DEKBR</name>
<evidence type="ECO:0000313" key="9">
    <source>
        <dbReference type="Proteomes" id="UP000663131"/>
    </source>
</evidence>
<evidence type="ECO:0000256" key="4">
    <source>
        <dbReference type="ARBA" id="ARBA00023136"/>
    </source>
</evidence>
<dbReference type="FunFam" id="1.20.1280.290:FF:000009">
    <property type="entry name" value="PQ loop repeat family protein"/>
    <property type="match status" value="1"/>
</dbReference>
<proteinExistence type="inferred from homology"/>
<evidence type="ECO:0000256" key="6">
    <source>
        <dbReference type="ARBA" id="ARBA00050768"/>
    </source>
</evidence>
<evidence type="ECO:0000256" key="1">
    <source>
        <dbReference type="ARBA" id="ARBA00004141"/>
    </source>
</evidence>
<feature type="transmembrane region" description="Helical" evidence="7">
    <location>
        <begin position="267"/>
        <end position="287"/>
    </location>
</feature>
<feature type="transmembrane region" description="Helical" evidence="7">
    <location>
        <begin position="57"/>
        <end position="78"/>
    </location>
</feature>
<protein>
    <recommendedName>
        <fullName evidence="10">Vacuolar membrane PQ loop repeat protein</fullName>
    </recommendedName>
</protein>
<organism evidence="8 9">
    <name type="scientific">Dekkera bruxellensis</name>
    <name type="common">Brettanomyces custersii</name>
    <dbReference type="NCBI Taxonomy" id="5007"/>
    <lineage>
        <taxon>Eukaryota</taxon>
        <taxon>Fungi</taxon>
        <taxon>Dikarya</taxon>
        <taxon>Ascomycota</taxon>
        <taxon>Saccharomycotina</taxon>
        <taxon>Pichiomycetes</taxon>
        <taxon>Pichiales</taxon>
        <taxon>Pichiaceae</taxon>
        <taxon>Brettanomyces</taxon>
    </lineage>
</organism>
<dbReference type="AlphaFoldDB" id="A0A871R9A6"/>
<sequence>MIGDLFETAMSTLEYETSPIRSRLSSIAGSIALACWLVLIIPQLIEMFRVRDVEGISPLFLLSWAIGDIANVTGALWAGLLPEVIITALWFLFADIATLGCYFYLLLTYRRSKKHAVDAIEAAEAGERQPLVADLGADEAVEPSTDDNYVEEAQNESLHAQQSRKSVRSKASLRRRYSSTVDDIVMEPERHSLFVRYGLPILFVVCAGTVGSFCSPNGGGQSSKKPSNDSSIGPQICGYISAFMYLTSRIPQIIKNYQNKSCKGLSLLFFLLSTLANLCYGLQILIYRSDWEYIWLNSSWILGSVGTIFEDCIIYLQFYLYNRDVDETAVL</sequence>
<dbReference type="RefSeq" id="XP_041136861.1">
    <property type="nucleotide sequence ID" value="XM_041283509.1"/>
</dbReference>
<feature type="transmembrane region" description="Helical" evidence="7">
    <location>
        <begin position="231"/>
        <end position="247"/>
    </location>
</feature>
<keyword evidence="3 7" id="KW-1133">Transmembrane helix</keyword>
<gene>
    <name evidence="8" type="ORF">BRETT_005024</name>
</gene>
<dbReference type="GeneID" id="64576947"/>
<evidence type="ECO:0000313" key="8">
    <source>
        <dbReference type="EMBL" id="QOU20368.1"/>
    </source>
</evidence>
<reference evidence="8" key="1">
    <citation type="submission" date="2020-10" db="EMBL/GenBank/DDBJ databases">
        <authorList>
            <person name="Palmer J.M."/>
        </authorList>
    </citation>
    <scope>NUCLEOTIDE SEQUENCE</scope>
    <source>
        <strain evidence="8">UCD 2041</strain>
    </source>
</reference>
<comment type="similarity">
    <text evidence="5">Belongs to the laat-1 family.</text>
</comment>
<evidence type="ECO:0000256" key="3">
    <source>
        <dbReference type="ARBA" id="ARBA00022989"/>
    </source>
</evidence>
<evidence type="ECO:0000256" key="7">
    <source>
        <dbReference type="SAM" id="Phobius"/>
    </source>
</evidence>
<dbReference type="Gene3D" id="1.20.1280.290">
    <property type="match status" value="2"/>
</dbReference>
<dbReference type="GO" id="GO:0098852">
    <property type="term" value="C:lytic vacuole membrane"/>
    <property type="evidence" value="ECO:0007669"/>
    <property type="project" value="UniProtKB-ARBA"/>
</dbReference>
<evidence type="ECO:0000256" key="2">
    <source>
        <dbReference type="ARBA" id="ARBA00022692"/>
    </source>
</evidence>
<dbReference type="InterPro" id="IPR051415">
    <property type="entry name" value="LAAT-1"/>
</dbReference>
<dbReference type="GO" id="GO:0015174">
    <property type="term" value="F:basic amino acid transmembrane transporter activity"/>
    <property type="evidence" value="ECO:0007669"/>
    <property type="project" value="UniProtKB-ARBA"/>
</dbReference>
<comment type="catalytic activity">
    <reaction evidence="6">
        <text>L-histidine(out) + L-arginine(in) = L-histidine(in) + L-arginine(out)</text>
        <dbReference type="Rhea" id="RHEA:71063"/>
        <dbReference type="ChEBI" id="CHEBI:32682"/>
        <dbReference type="ChEBI" id="CHEBI:57595"/>
    </reaction>
</comment>
<accession>A0A871R9A6</accession>
<dbReference type="PANTHER" id="PTHR16201:SF44">
    <property type="entry name" value="SEVEN TRANSMEMBRANE PROTEIN 1"/>
    <property type="match status" value="1"/>
</dbReference>
<dbReference type="InterPro" id="IPR006603">
    <property type="entry name" value="PQ-loop_rpt"/>
</dbReference>
<dbReference type="EMBL" id="CP063135">
    <property type="protein sequence ID" value="QOU20368.1"/>
    <property type="molecule type" value="Genomic_DNA"/>
</dbReference>
<evidence type="ECO:0008006" key="10">
    <source>
        <dbReference type="Google" id="ProtNLM"/>
    </source>
</evidence>
<dbReference type="GO" id="GO:0034486">
    <property type="term" value="P:vacuolar transmembrane transport"/>
    <property type="evidence" value="ECO:0007669"/>
    <property type="project" value="UniProtKB-ARBA"/>
</dbReference>
<feature type="transmembrane region" description="Helical" evidence="7">
    <location>
        <begin position="299"/>
        <end position="321"/>
    </location>
</feature>
<dbReference type="Proteomes" id="UP000663131">
    <property type="component" value="Chromosome 7"/>
</dbReference>
<dbReference type="KEGG" id="bbrx:BRETT_005024"/>
<comment type="subcellular location">
    <subcellularLocation>
        <location evidence="1">Membrane</location>
        <topology evidence="1">Multi-pass membrane protein</topology>
    </subcellularLocation>
</comment>
<dbReference type="Pfam" id="PF04193">
    <property type="entry name" value="PQ-loop"/>
    <property type="match status" value="2"/>
</dbReference>
<reference evidence="8" key="2">
    <citation type="journal article" name="BMC Genomics">
        <title>New genome assemblies reveal patterns of domestication and adaptation across Brettanomyces (Dekkera) species.</title>
        <authorList>
            <person name="Roach M.J."/>
            <person name="Borneman A.R."/>
        </authorList>
    </citation>
    <scope>NUCLEOTIDE SEQUENCE</scope>
    <source>
        <strain evidence="8">UCD 2041</strain>
    </source>
</reference>
<keyword evidence="2 7" id="KW-0812">Transmembrane</keyword>
<feature type="transmembrane region" description="Helical" evidence="7">
    <location>
        <begin position="193"/>
        <end position="211"/>
    </location>
</feature>
<dbReference type="FunFam" id="1.20.1280.290:FF:000012">
    <property type="entry name" value="Vacuolar membrane PQ loop repeat protein"/>
    <property type="match status" value="1"/>
</dbReference>
<dbReference type="PANTHER" id="PTHR16201">
    <property type="entry name" value="SEVEN TRANSMEMBRANE PROTEIN 1-RELATED"/>
    <property type="match status" value="1"/>
</dbReference>
<feature type="transmembrane region" description="Helical" evidence="7">
    <location>
        <begin position="24"/>
        <end position="45"/>
    </location>
</feature>
<dbReference type="SMART" id="SM00679">
    <property type="entry name" value="CTNS"/>
    <property type="match status" value="2"/>
</dbReference>